<dbReference type="Proteomes" id="UP000187495">
    <property type="component" value="Unassembled WGS sequence"/>
</dbReference>
<dbReference type="EMBL" id="FTNU01000005">
    <property type="protein sequence ID" value="SIR87140.1"/>
    <property type="molecule type" value="Genomic_DNA"/>
</dbReference>
<evidence type="ECO:0000313" key="3">
    <source>
        <dbReference type="EMBL" id="SIR87140.1"/>
    </source>
</evidence>
<dbReference type="PANTHER" id="PTHR11820:SF7">
    <property type="entry name" value="ACYLPYRUVASE FAHD1, MITOCHONDRIAL"/>
    <property type="match status" value="1"/>
</dbReference>
<accession>A0A1N7EGE5</accession>
<feature type="domain" description="Fumarylacetoacetase-like C-terminal" evidence="2">
    <location>
        <begin position="17"/>
        <end position="197"/>
    </location>
</feature>
<dbReference type="STRING" id="34061.B0189_03875"/>
<dbReference type="Pfam" id="PF01557">
    <property type="entry name" value="FAA_hydrolase"/>
    <property type="match status" value="1"/>
</dbReference>
<organism evidence="3 4">
    <name type="scientific">Moraxella cuniculi DSM 21768</name>
    <dbReference type="NCBI Taxonomy" id="1122245"/>
    <lineage>
        <taxon>Bacteria</taxon>
        <taxon>Pseudomonadati</taxon>
        <taxon>Pseudomonadota</taxon>
        <taxon>Gammaproteobacteria</taxon>
        <taxon>Moraxellales</taxon>
        <taxon>Moraxellaceae</taxon>
        <taxon>Moraxella</taxon>
    </lineage>
</organism>
<dbReference type="AlphaFoldDB" id="A0A1N7EGE5"/>
<dbReference type="Gene3D" id="3.90.850.10">
    <property type="entry name" value="Fumarylacetoacetase-like, C-terminal domain"/>
    <property type="match status" value="1"/>
</dbReference>
<evidence type="ECO:0000313" key="4">
    <source>
        <dbReference type="Proteomes" id="UP000187495"/>
    </source>
</evidence>
<dbReference type="SUPFAM" id="SSF56529">
    <property type="entry name" value="FAH"/>
    <property type="match status" value="1"/>
</dbReference>
<protein>
    <submittedName>
        <fullName evidence="3">2-keto-4-pentenoate hydratase/2-oxohepta-3-ene-1,7-dioic acid hydratase (Catechol pathway)</fullName>
    </submittedName>
</protein>
<sequence>MKQVHFKDGKTAPVNNIYCIGRNYAEHISELGNVPTGEPVVFLKPTTALNTNDTMRLPDFSDDIHHEVELVLYIGCDVADDDMPNLDCITGFGIGLDLTARDIQSQLKAKGLPWTLAKGFPDAAWLSVLQAGTPPQISQLSLTVNGEQRQHDNTGSMLFDIEFLLRFLHSRFRLRQGDLIYTGTPKGVGRLHTGDALIATLNNDSYTLQVI</sequence>
<reference evidence="4" key="1">
    <citation type="submission" date="2017-01" db="EMBL/GenBank/DDBJ databases">
        <authorList>
            <person name="Varghese N."/>
            <person name="Submissions S."/>
        </authorList>
    </citation>
    <scope>NUCLEOTIDE SEQUENCE [LARGE SCALE GENOMIC DNA]</scope>
    <source>
        <strain evidence="4">DSM 21768</strain>
    </source>
</reference>
<dbReference type="GO" id="GO:0018773">
    <property type="term" value="F:acetylpyruvate hydrolase activity"/>
    <property type="evidence" value="ECO:0007669"/>
    <property type="project" value="TreeGrafter"/>
</dbReference>
<dbReference type="PANTHER" id="PTHR11820">
    <property type="entry name" value="ACYLPYRUVASE"/>
    <property type="match status" value="1"/>
</dbReference>
<dbReference type="InterPro" id="IPR036663">
    <property type="entry name" value="Fumarylacetoacetase_C_sf"/>
</dbReference>
<name>A0A1N7EGE5_9GAMM</name>
<evidence type="ECO:0000256" key="1">
    <source>
        <dbReference type="ARBA" id="ARBA00022723"/>
    </source>
</evidence>
<gene>
    <name evidence="3" type="ORF">SAMN02745664_1053</name>
</gene>
<dbReference type="InterPro" id="IPR011234">
    <property type="entry name" value="Fumarylacetoacetase-like_C"/>
</dbReference>
<evidence type="ECO:0000259" key="2">
    <source>
        <dbReference type="Pfam" id="PF01557"/>
    </source>
</evidence>
<dbReference type="RefSeq" id="WP_076554993.1">
    <property type="nucleotide sequence ID" value="NZ_FTNU01000005.1"/>
</dbReference>
<keyword evidence="4" id="KW-1185">Reference proteome</keyword>
<proteinExistence type="predicted"/>
<keyword evidence="1" id="KW-0479">Metal-binding</keyword>
<dbReference type="GO" id="GO:0046872">
    <property type="term" value="F:metal ion binding"/>
    <property type="evidence" value="ECO:0007669"/>
    <property type="project" value="UniProtKB-KW"/>
</dbReference>